<gene>
    <name evidence="3" type="ORF">CSUI_002270</name>
</gene>
<evidence type="ECO:0000313" key="3">
    <source>
        <dbReference type="EMBL" id="PHJ23875.1"/>
    </source>
</evidence>
<name>A0A2C6L9H8_9APIC</name>
<dbReference type="VEuPathDB" id="ToxoDB:CSUI_002270"/>
<sequence>MGLSRKACAPAAVMASCQFRPCAMSSGETRHVCHHGLNSYRGAVWLLFAFTAVVICSLILVRGPTGQLIQYGSAAEAKPKRSDKSQAGVTKGSIQKSGVGRTGRDTKEAVVLASKRPTPLPEDRVLKALSMFEDVHGQMTLFFKGFSRRGSVIAYDLLDELRTVKEATLMMDVEFLVLDRVMDHYKSPTHLRVVDTTVFSKLLNLSNLLPWRIPGLLSDIRRLVLEYQPVLQQFLNRYDPVIEALILINIPRALSGLRPVMAALLGVPREKLIFAMNLRDLEKYIPLKDIPREFWNPKGGPVRDGRENRVSWGIMLEEVEAKLGAAALKPAGKLLLQQIREEQAAASSEAGSAADGARDTRTPDPEEDEEEFPDLDEGLVNEEVTDLAAELLPREDESPEGTQDGLTADVLDADFDDID</sequence>
<comment type="caution">
    <text evidence="3">The sequence shown here is derived from an EMBL/GenBank/DDBJ whole genome shotgun (WGS) entry which is preliminary data.</text>
</comment>
<dbReference type="GeneID" id="94425683"/>
<dbReference type="Proteomes" id="UP000221165">
    <property type="component" value="Unassembled WGS sequence"/>
</dbReference>
<protein>
    <submittedName>
        <fullName evidence="3">Uncharacterized protein</fullName>
    </submittedName>
</protein>
<proteinExistence type="predicted"/>
<organism evidence="3 4">
    <name type="scientific">Cystoisospora suis</name>
    <dbReference type="NCBI Taxonomy" id="483139"/>
    <lineage>
        <taxon>Eukaryota</taxon>
        <taxon>Sar</taxon>
        <taxon>Alveolata</taxon>
        <taxon>Apicomplexa</taxon>
        <taxon>Conoidasida</taxon>
        <taxon>Coccidia</taxon>
        <taxon>Eucoccidiorida</taxon>
        <taxon>Eimeriorina</taxon>
        <taxon>Sarcocystidae</taxon>
        <taxon>Cystoisospora</taxon>
    </lineage>
</organism>
<feature type="region of interest" description="Disordered" evidence="1">
    <location>
        <begin position="80"/>
        <end position="113"/>
    </location>
</feature>
<keyword evidence="2" id="KW-0812">Transmembrane</keyword>
<evidence type="ECO:0000313" key="4">
    <source>
        <dbReference type="Proteomes" id="UP000221165"/>
    </source>
</evidence>
<accession>A0A2C6L9H8</accession>
<evidence type="ECO:0000256" key="2">
    <source>
        <dbReference type="SAM" id="Phobius"/>
    </source>
</evidence>
<reference evidence="3 4" key="1">
    <citation type="journal article" date="2017" name="Int. J. Parasitol.">
        <title>The genome of the protozoan parasite Cystoisospora suis and a reverse vaccinology approach to identify vaccine candidates.</title>
        <authorList>
            <person name="Palmieri N."/>
            <person name="Shrestha A."/>
            <person name="Ruttkowski B."/>
            <person name="Beck T."/>
            <person name="Vogl C."/>
            <person name="Tomley F."/>
            <person name="Blake D.P."/>
            <person name="Joachim A."/>
        </authorList>
    </citation>
    <scope>NUCLEOTIDE SEQUENCE [LARGE SCALE GENOMIC DNA]</scope>
    <source>
        <strain evidence="3 4">Wien I</strain>
    </source>
</reference>
<feature type="compositionally biased region" description="Acidic residues" evidence="1">
    <location>
        <begin position="365"/>
        <end position="385"/>
    </location>
</feature>
<feature type="compositionally biased region" description="Low complexity" evidence="1">
    <location>
        <begin position="345"/>
        <end position="355"/>
    </location>
</feature>
<feature type="transmembrane region" description="Helical" evidence="2">
    <location>
        <begin position="43"/>
        <end position="61"/>
    </location>
</feature>
<dbReference type="OrthoDB" id="1434354at2759"/>
<dbReference type="RefSeq" id="XP_067925549.1">
    <property type="nucleotide sequence ID" value="XM_068062472.1"/>
</dbReference>
<keyword evidence="4" id="KW-1185">Reference proteome</keyword>
<feature type="compositionally biased region" description="Polar residues" evidence="1">
    <location>
        <begin position="85"/>
        <end position="96"/>
    </location>
</feature>
<evidence type="ECO:0000256" key="1">
    <source>
        <dbReference type="SAM" id="MobiDB-lite"/>
    </source>
</evidence>
<keyword evidence="2" id="KW-0472">Membrane</keyword>
<dbReference type="EMBL" id="MIGC01000955">
    <property type="protein sequence ID" value="PHJ23875.1"/>
    <property type="molecule type" value="Genomic_DNA"/>
</dbReference>
<dbReference type="AlphaFoldDB" id="A0A2C6L9H8"/>
<keyword evidence="2" id="KW-1133">Transmembrane helix</keyword>
<dbReference type="PROSITE" id="PS51257">
    <property type="entry name" value="PROKAR_LIPOPROTEIN"/>
    <property type="match status" value="1"/>
</dbReference>
<feature type="region of interest" description="Disordered" evidence="1">
    <location>
        <begin position="345"/>
        <end position="419"/>
    </location>
</feature>